<comment type="subcellular location">
    <subcellularLocation>
        <location evidence="1">Membrane</location>
        <topology evidence="1">Multi-pass membrane protein</topology>
    </subcellularLocation>
</comment>
<dbReference type="AlphaFoldDB" id="N1QM14"/>
<dbReference type="STRING" id="692275.N1QM14"/>
<dbReference type="eggNOG" id="ENOG502SMK9">
    <property type="taxonomic scope" value="Eukaryota"/>
</dbReference>
<keyword evidence="2 7" id="KW-0812">Transmembrane</keyword>
<evidence type="ECO:0000256" key="2">
    <source>
        <dbReference type="ARBA" id="ARBA00022692"/>
    </source>
</evidence>
<evidence type="ECO:0000256" key="6">
    <source>
        <dbReference type="SAM" id="MobiDB-lite"/>
    </source>
</evidence>
<feature type="transmembrane region" description="Helical" evidence="7">
    <location>
        <begin position="258"/>
        <end position="279"/>
    </location>
</feature>
<proteinExistence type="inferred from homology"/>
<evidence type="ECO:0000259" key="8">
    <source>
        <dbReference type="Pfam" id="PF20684"/>
    </source>
</evidence>
<evidence type="ECO:0000313" key="9">
    <source>
        <dbReference type="EMBL" id="EMF16334.1"/>
    </source>
</evidence>
<name>N1QM14_SPHMS</name>
<feature type="region of interest" description="Disordered" evidence="6">
    <location>
        <begin position="384"/>
        <end position="414"/>
    </location>
</feature>
<feature type="transmembrane region" description="Helical" evidence="7">
    <location>
        <begin position="142"/>
        <end position="164"/>
    </location>
</feature>
<dbReference type="RefSeq" id="XP_016764455.1">
    <property type="nucleotide sequence ID" value="XM_016903160.1"/>
</dbReference>
<dbReference type="GO" id="GO:0016020">
    <property type="term" value="C:membrane"/>
    <property type="evidence" value="ECO:0007669"/>
    <property type="project" value="UniProtKB-SubCell"/>
</dbReference>
<protein>
    <recommendedName>
        <fullName evidence="8">Rhodopsin domain-containing protein</fullName>
    </recommendedName>
</protein>
<evidence type="ECO:0000256" key="3">
    <source>
        <dbReference type="ARBA" id="ARBA00022989"/>
    </source>
</evidence>
<dbReference type="InterPro" id="IPR049326">
    <property type="entry name" value="Rhodopsin_dom_fungi"/>
</dbReference>
<gene>
    <name evidence="9" type="ORF">SEPMUDRAFT_145610</name>
</gene>
<feature type="transmembrane region" description="Helical" evidence="7">
    <location>
        <begin position="190"/>
        <end position="212"/>
    </location>
</feature>
<feature type="transmembrane region" description="Helical" evidence="7">
    <location>
        <begin position="25"/>
        <end position="48"/>
    </location>
</feature>
<dbReference type="HOGENOM" id="CLU_028200_25_6_1"/>
<evidence type="ECO:0000256" key="7">
    <source>
        <dbReference type="SAM" id="Phobius"/>
    </source>
</evidence>
<dbReference type="Pfam" id="PF20684">
    <property type="entry name" value="Fung_rhodopsin"/>
    <property type="match status" value="1"/>
</dbReference>
<evidence type="ECO:0000256" key="4">
    <source>
        <dbReference type="ARBA" id="ARBA00023136"/>
    </source>
</evidence>
<dbReference type="OMA" id="CINEAAH"/>
<dbReference type="Proteomes" id="UP000016931">
    <property type="component" value="Unassembled WGS sequence"/>
</dbReference>
<feature type="compositionally biased region" description="Low complexity" evidence="6">
    <location>
        <begin position="433"/>
        <end position="450"/>
    </location>
</feature>
<evidence type="ECO:0000256" key="1">
    <source>
        <dbReference type="ARBA" id="ARBA00004141"/>
    </source>
</evidence>
<comment type="similarity">
    <text evidence="5">Belongs to the SAT4 family.</text>
</comment>
<keyword evidence="4 7" id="KW-0472">Membrane</keyword>
<feature type="compositionally biased region" description="Polar residues" evidence="6">
    <location>
        <begin position="312"/>
        <end position="324"/>
    </location>
</feature>
<feature type="region of interest" description="Disordered" evidence="6">
    <location>
        <begin position="426"/>
        <end position="505"/>
    </location>
</feature>
<dbReference type="PANTHER" id="PTHR33048:SF129">
    <property type="entry name" value="INTEGRAL MEMBRANE PROTEIN-RELATED"/>
    <property type="match status" value="1"/>
</dbReference>
<sequence>MQIPPVDVILSWPTPNYDHPETRGLTLLILMVIFTVLVLLSCLGRFYSRIIVKRWFGWDDGFIIIALLFTIAMNVVVILANRRYSWDRHIWDVRLTALQDANIAAFTAKLLFVGAASFTRISLICFYYRLVKNSGITWFNKVLHASMFFVVGLGIAFTCVGIWLCDPVEAYWVFPLIEGHKCMNEGTSTLIIGIFNCIADLLCTLLPIPLVWKLKMPAKHRTGVCILLGLGFIVTIAGIIRTYFIWQSLINSWDETWYSYPLWICAAIEIDLAVICACAPSLKPLLHQPILTFTSKVSSKFSRASSAHESPMASQNHTNPSHQGSSPSHHAKSSSKPSSSSSLFKMPFFTRHGLLPSTITNTTQDSIWDGDEEYGMLPPSRLVEKTHTSSNSNSSSKSRVIISTHPASRSPTWPIPEPDEAILLSPHPHHHSPATTTVSTPAPAVPTPTTTGGGGGRKPTLEIMKSSCVDQEFSYIGERRRDGDDEDDDSFMLEQEGRKDYWRPG</sequence>
<evidence type="ECO:0000313" key="10">
    <source>
        <dbReference type="Proteomes" id="UP000016931"/>
    </source>
</evidence>
<evidence type="ECO:0000256" key="5">
    <source>
        <dbReference type="ARBA" id="ARBA00038359"/>
    </source>
</evidence>
<reference evidence="9 10" key="1">
    <citation type="journal article" date="2012" name="PLoS Pathog.">
        <title>Diverse lifestyles and strategies of plant pathogenesis encoded in the genomes of eighteen Dothideomycetes fungi.</title>
        <authorList>
            <person name="Ohm R.A."/>
            <person name="Feau N."/>
            <person name="Henrissat B."/>
            <person name="Schoch C.L."/>
            <person name="Horwitz B.A."/>
            <person name="Barry K.W."/>
            <person name="Condon B.J."/>
            <person name="Copeland A.C."/>
            <person name="Dhillon B."/>
            <person name="Glaser F."/>
            <person name="Hesse C.N."/>
            <person name="Kosti I."/>
            <person name="LaButti K."/>
            <person name="Lindquist E.A."/>
            <person name="Lucas S."/>
            <person name="Salamov A.A."/>
            <person name="Bradshaw R.E."/>
            <person name="Ciuffetti L."/>
            <person name="Hamelin R.C."/>
            <person name="Kema G.H.J."/>
            <person name="Lawrence C."/>
            <person name="Scott J.A."/>
            <person name="Spatafora J.W."/>
            <person name="Turgeon B.G."/>
            <person name="de Wit P.J.G.M."/>
            <person name="Zhong S."/>
            <person name="Goodwin S.B."/>
            <person name="Grigoriev I.V."/>
        </authorList>
    </citation>
    <scope>NUCLEOTIDE SEQUENCE [LARGE SCALE GENOMIC DNA]</scope>
    <source>
        <strain evidence="9 10">SO2202</strain>
    </source>
</reference>
<dbReference type="PANTHER" id="PTHR33048">
    <property type="entry name" value="PTH11-LIKE INTEGRAL MEMBRANE PROTEIN (AFU_ORTHOLOGUE AFUA_5G11245)"/>
    <property type="match status" value="1"/>
</dbReference>
<feature type="transmembrane region" description="Helical" evidence="7">
    <location>
        <begin position="101"/>
        <end position="130"/>
    </location>
</feature>
<feature type="transmembrane region" description="Helical" evidence="7">
    <location>
        <begin position="60"/>
        <end position="81"/>
    </location>
</feature>
<dbReference type="OrthoDB" id="4525788at2759"/>
<keyword evidence="10" id="KW-1185">Reference proteome</keyword>
<feature type="transmembrane region" description="Helical" evidence="7">
    <location>
        <begin position="224"/>
        <end position="246"/>
    </location>
</feature>
<keyword evidence="3 7" id="KW-1133">Transmembrane helix</keyword>
<feature type="domain" description="Rhodopsin" evidence="8">
    <location>
        <begin position="45"/>
        <end position="287"/>
    </location>
</feature>
<feature type="compositionally biased region" description="Low complexity" evidence="6">
    <location>
        <begin position="389"/>
        <end position="398"/>
    </location>
</feature>
<feature type="region of interest" description="Disordered" evidence="6">
    <location>
        <begin position="308"/>
        <end position="340"/>
    </location>
</feature>
<dbReference type="InterPro" id="IPR052337">
    <property type="entry name" value="SAT4-like"/>
</dbReference>
<dbReference type="EMBL" id="KB456260">
    <property type="protein sequence ID" value="EMF16334.1"/>
    <property type="molecule type" value="Genomic_DNA"/>
</dbReference>
<accession>N1QM14</accession>
<dbReference type="GeneID" id="27900297"/>
<organism evidence="9 10">
    <name type="scientific">Sphaerulina musiva (strain SO2202)</name>
    <name type="common">Poplar stem canker fungus</name>
    <name type="synonym">Septoria musiva</name>
    <dbReference type="NCBI Taxonomy" id="692275"/>
    <lineage>
        <taxon>Eukaryota</taxon>
        <taxon>Fungi</taxon>
        <taxon>Dikarya</taxon>
        <taxon>Ascomycota</taxon>
        <taxon>Pezizomycotina</taxon>
        <taxon>Dothideomycetes</taxon>
        <taxon>Dothideomycetidae</taxon>
        <taxon>Mycosphaerellales</taxon>
        <taxon>Mycosphaerellaceae</taxon>
        <taxon>Sphaerulina</taxon>
    </lineage>
</organism>
<feature type="compositionally biased region" description="Basic and acidic residues" evidence="6">
    <location>
        <begin position="495"/>
        <end position="505"/>
    </location>
</feature>